<protein>
    <submittedName>
        <fullName evidence="1">Uncharacterized protein</fullName>
    </submittedName>
</protein>
<dbReference type="Proteomes" id="UP000075243">
    <property type="component" value="Unassembled WGS sequence"/>
</dbReference>
<reference evidence="1" key="1">
    <citation type="journal article" date="2012" name="Nat. Biotechnol.">
        <title>Draft genome sequence of pigeonpea (Cajanus cajan), an orphan legume crop of resource-poor farmers.</title>
        <authorList>
            <person name="Varshney R.K."/>
            <person name="Chen W."/>
            <person name="Li Y."/>
            <person name="Bharti A.K."/>
            <person name="Saxena R.K."/>
            <person name="Schlueter J.A."/>
            <person name="Donoghue M.T."/>
            <person name="Azam S."/>
            <person name="Fan G."/>
            <person name="Whaley A.M."/>
            <person name="Farmer A.D."/>
            <person name="Sheridan J."/>
            <person name="Iwata A."/>
            <person name="Tuteja R."/>
            <person name="Penmetsa R.V."/>
            <person name="Wu W."/>
            <person name="Upadhyaya H.D."/>
            <person name="Yang S.P."/>
            <person name="Shah T."/>
            <person name="Saxena K.B."/>
            <person name="Michael T."/>
            <person name="McCombie W.R."/>
            <person name="Yang B."/>
            <person name="Zhang G."/>
            <person name="Yang H."/>
            <person name="Wang J."/>
            <person name="Spillane C."/>
            <person name="Cook D.R."/>
            <person name="May G.D."/>
            <person name="Xu X."/>
            <person name="Jackson S.A."/>
        </authorList>
    </citation>
    <scope>NUCLEOTIDE SEQUENCE [LARGE SCALE GENOMIC DNA]</scope>
</reference>
<dbReference type="AlphaFoldDB" id="A0A151UEF3"/>
<proteinExistence type="predicted"/>
<dbReference type="Gramene" id="C.cajan_44639.t">
    <property type="protein sequence ID" value="C.cajan_44639.t.cds1"/>
    <property type="gene ID" value="C.cajan_44639"/>
</dbReference>
<sequence>MSPQNSHITLSLNNLLLVPSITKNLVSVSQFARDNDVFFEFHSNYCFVKS</sequence>
<evidence type="ECO:0000313" key="1">
    <source>
        <dbReference type="EMBL" id="KYP77694.1"/>
    </source>
</evidence>
<organism evidence="1 2">
    <name type="scientific">Cajanus cajan</name>
    <name type="common">Pigeon pea</name>
    <name type="synonym">Cajanus indicus</name>
    <dbReference type="NCBI Taxonomy" id="3821"/>
    <lineage>
        <taxon>Eukaryota</taxon>
        <taxon>Viridiplantae</taxon>
        <taxon>Streptophyta</taxon>
        <taxon>Embryophyta</taxon>
        <taxon>Tracheophyta</taxon>
        <taxon>Spermatophyta</taxon>
        <taxon>Magnoliopsida</taxon>
        <taxon>eudicotyledons</taxon>
        <taxon>Gunneridae</taxon>
        <taxon>Pentapetalae</taxon>
        <taxon>rosids</taxon>
        <taxon>fabids</taxon>
        <taxon>Fabales</taxon>
        <taxon>Fabaceae</taxon>
        <taxon>Papilionoideae</taxon>
        <taxon>50 kb inversion clade</taxon>
        <taxon>NPAAA clade</taxon>
        <taxon>indigoferoid/millettioid clade</taxon>
        <taxon>Phaseoleae</taxon>
        <taxon>Cajanus</taxon>
    </lineage>
</organism>
<evidence type="ECO:0000313" key="2">
    <source>
        <dbReference type="Proteomes" id="UP000075243"/>
    </source>
</evidence>
<keyword evidence="2" id="KW-1185">Reference proteome</keyword>
<gene>
    <name evidence="1" type="ORF">KK1_048822</name>
</gene>
<accession>A0A151UEF3</accession>
<dbReference type="EMBL" id="AGCT01030347">
    <property type="protein sequence ID" value="KYP77694.1"/>
    <property type="molecule type" value="Genomic_DNA"/>
</dbReference>
<comment type="caution">
    <text evidence="1">The sequence shown here is derived from an EMBL/GenBank/DDBJ whole genome shotgun (WGS) entry which is preliminary data.</text>
</comment>
<name>A0A151UEF3_CAJCA</name>